<dbReference type="OrthoDB" id="188081at2"/>
<dbReference type="RefSeq" id="WP_066743134.1">
    <property type="nucleotide sequence ID" value="NZ_CP016757.1"/>
</dbReference>
<reference evidence="1" key="1">
    <citation type="submission" date="2016-08" db="EMBL/GenBank/DDBJ databases">
        <title>Complete genome of Cloacibacillus porcorum.</title>
        <authorList>
            <person name="Looft T."/>
            <person name="Bayles D.O."/>
            <person name="Alt D.P."/>
        </authorList>
    </citation>
    <scope>NUCLEOTIDE SEQUENCE [LARGE SCALE GENOMIC DNA]</scope>
    <source>
        <strain evidence="1">CL-84</strain>
    </source>
</reference>
<dbReference type="EMBL" id="CP016757">
    <property type="protein sequence ID" value="ANZ44220.1"/>
    <property type="molecule type" value="Genomic_DNA"/>
</dbReference>
<name>A0A1B2I2M4_9BACT</name>
<gene>
    <name evidence="1" type="ORF">BED41_03415</name>
</gene>
<protein>
    <submittedName>
        <fullName evidence="1">Uncharacterized protein</fullName>
    </submittedName>
</protein>
<evidence type="ECO:0000313" key="2">
    <source>
        <dbReference type="Proteomes" id="UP000093044"/>
    </source>
</evidence>
<dbReference type="GeneID" id="83056901"/>
<proteinExistence type="predicted"/>
<evidence type="ECO:0000313" key="1">
    <source>
        <dbReference type="EMBL" id="ANZ44220.1"/>
    </source>
</evidence>
<keyword evidence="2" id="KW-1185">Reference proteome</keyword>
<dbReference type="Proteomes" id="UP000093044">
    <property type="component" value="Chromosome"/>
</dbReference>
<dbReference type="AlphaFoldDB" id="A0A1B2I2M4"/>
<accession>A0A1B2I2M4</accession>
<organism evidence="1 2">
    <name type="scientific">Cloacibacillus porcorum</name>
    <dbReference type="NCBI Taxonomy" id="1197717"/>
    <lineage>
        <taxon>Bacteria</taxon>
        <taxon>Thermotogati</taxon>
        <taxon>Synergistota</taxon>
        <taxon>Synergistia</taxon>
        <taxon>Synergistales</taxon>
        <taxon>Synergistaceae</taxon>
        <taxon>Cloacibacillus</taxon>
    </lineage>
</organism>
<dbReference type="KEGG" id="cpor:BED41_03415"/>
<dbReference type="STRING" id="1197717.BED41_03415"/>
<sequence>MGETDICNRALVLAGCSRGITSMGEGSTEAAICRRVYLPALRSLLSEYPWRWATRIVAPAEMEVSVPGWRRLYDLPEDCLVVTRIFNEAEANAPFTVLMAEDLGNYVKAVATDLYQASMEYVSSAASADMPELFAEALAYRIAMEVCVALKGGDINMREHLAKFYNEAVRRAAWNDANECVVTCDEWGDEYLRARS</sequence>